<evidence type="ECO:0000313" key="1">
    <source>
        <dbReference type="EMBL" id="KRH03177.1"/>
    </source>
</evidence>
<dbReference type="Proteomes" id="UP000008827">
    <property type="component" value="Chromosome 17"/>
</dbReference>
<gene>
    <name evidence="1" type="ORF">GLYMA_17G081500</name>
</gene>
<dbReference type="EMBL" id="CM000850">
    <property type="protein sequence ID" value="KRH03177.1"/>
    <property type="molecule type" value="Genomic_DNA"/>
</dbReference>
<dbReference type="EnsemblPlants" id="KRH03177">
    <property type="protein sequence ID" value="KRH03177"/>
    <property type="gene ID" value="GLYMA_17G081500"/>
</dbReference>
<name>A0A0R0FJL7_SOYBN</name>
<protein>
    <submittedName>
        <fullName evidence="1 2">Uncharacterized protein</fullName>
    </submittedName>
</protein>
<keyword evidence="3" id="KW-1185">Reference proteome</keyword>
<sequence length="139" mass="15832">MKSSYVSLLTSRAREMALTTVMRRENSSAIHSAAAVHYGSFRFHGAFPSQHRSSPRVKQRNVLQLPNLHHHPHQSYIHTCISTSPTTSREGSMALRALTPIWRQWRRASSRGWRRSGGTESEMSSIRFPSSSLYLNCLH</sequence>
<reference evidence="1 2" key="1">
    <citation type="journal article" date="2010" name="Nature">
        <title>Genome sequence of the palaeopolyploid soybean.</title>
        <authorList>
            <person name="Schmutz J."/>
            <person name="Cannon S.B."/>
            <person name="Schlueter J."/>
            <person name="Ma J."/>
            <person name="Mitros T."/>
            <person name="Nelson W."/>
            <person name="Hyten D.L."/>
            <person name="Song Q."/>
            <person name="Thelen J.J."/>
            <person name="Cheng J."/>
            <person name="Xu D."/>
            <person name="Hellsten U."/>
            <person name="May G.D."/>
            <person name="Yu Y."/>
            <person name="Sakurai T."/>
            <person name="Umezawa T."/>
            <person name="Bhattacharyya M.K."/>
            <person name="Sandhu D."/>
            <person name="Valliyodan B."/>
            <person name="Lindquist E."/>
            <person name="Peto M."/>
            <person name="Grant D."/>
            <person name="Shu S."/>
            <person name="Goodstein D."/>
            <person name="Barry K."/>
            <person name="Futrell-Griggs M."/>
            <person name="Abernathy B."/>
            <person name="Du J."/>
            <person name="Tian Z."/>
            <person name="Zhu L."/>
            <person name="Gill N."/>
            <person name="Joshi T."/>
            <person name="Libault M."/>
            <person name="Sethuraman A."/>
            <person name="Zhang X.-C."/>
            <person name="Shinozaki K."/>
            <person name="Nguyen H.T."/>
            <person name="Wing R.A."/>
            <person name="Cregan P."/>
            <person name="Specht J."/>
            <person name="Grimwood J."/>
            <person name="Rokhsar D."/>
            <person name="Stacey G."/>
            <person name="Shoemaker R.C."/>
            <person name="Jackson S.A."/>
        </authorList>
    </citation>
    <scope>NUCLEOTIDE SEQUENCE [LARGE SCALE GENOMIC DNA]</scope>
    <source>
        <strain evidence="2">cv. Williams 82</strain>
        <tissue evidence="1">Callus</tissue>
    </source>
</reference>
<organism evidence="1">
    <name type="scientific">Glycine max</name>
    <name type="common">Soybean</name>
    <name type="synonym">Glycine hispida</name>
    <dbReference type="NCBI Taxonomy" id="3847"/>
    <lineage>
        <taxon>Eukaryota</taxon>
        <taxon>Viridiplantae</taxon>
        <taxon>Streptophyta</taxon>
        <taxon>Embryophyta</taxon>
        <taxon>Tracheophyta</taxon>
        <taxon>Spermatophyta</taxon>
        <taxon>Magnoliopsida</taxon>
        <taxon>eudicotyledons</taxon>
        <taxon>Gunneridae</taxon>
        <taxon>Pentapetalae</taxon>
        <taxon>rosids</taxon>
        <taxon>fabids</taxon>
        <taxon>Fabales</taxon>
        <taxon>Fabaceae</taxon>
        <taxon>Papilionoideae</taxon>
        <taxon>50 kb inversion clade</taxon>
        <taxon>NPAAA clade</taxon>
        <taxon>indigoferoid/millettioid clade</taxon>
        <taxon>Phaseoleae</taxon>
        <taxon>Glycine</taxon>
        <taxon>Glycine subgen. Soja</taxon>
    </lineage>
</organism>
<dbReference type="InParanoid" id="A0A0R0FJL7"/>
<evidence type="ECO:0000313" key="3">
    <source>
        <dbReference type="Proteomes" id="UP000008827"/>
    </source>
</evidence>
<dbReference type="Gramene" id="KRH03177">
    <property type="protein sequence ID" value="KRH03177"/>
    <property type="gene ID" value="GLYMA_17G081500"/>
</dbReference>
<evidence type="ECO:0000313" key="2">
    <source>
        <dbReference type="EnsemblPlants" id="KRH03177"/>
    </source>
</evidence>
<reference evidence="1" key="3">
    <citation type="submission" date="2018-07" db="EMBL/GenBank/DDBJ databases">
        <title>WGS assembly of Glycine max.</title>
        <authorList>
            <person name="Schmutz J."/>
            <person name="Cannon S."/>
            <person name="Schlueter J."/>
            <person name="Ma J."/>
            <person name="Mitros T."/>
            <person name="Nelson W."/>
            <person name="Hyten D."/>
            <person name="Song Q."/>
            <person name="Thelen J."/>
            <person name="Cheng J."/>
            <person name="Xu D."/>
            <person name="Hellsten U."/>
            <person name="May G."/>
            <person name="Yu Y."/>
            <person name="Sakurai T."/>
            <person name="Umezawa T."/>
            <person name="Bhattacharyya M."/>
            <person name="Sandhu D."/>
            <person name="Valliyodan B."/>
            <person name="Lindquist E."/>
            <person name="Peto M."/>
            <person name="Grant D."/>
            <person name="Shu S."/>
            <person name="Goodstein D."/>
            <person name="Barry K."/>
            <person name="Futrell-Griggs M."/>
            <person name="Abernathy B."/>
            <person name="Du J."/>
            <person name="Tian Z."/>
            <person name="Zhu L."/>
            <person name="Gill N."/>
            <person name="Joshi T."/>
            <person name="Libault M."/>
            <person name="Sethuraman A."/>
            <person name="Zhang X."/>
            <person name="Shinozaki K."/>
            <person name="Nguyen H."/>
            <person name="Wing R."/>
            <person name="Cregan P."/>
            <person name="Specht J."/>
            <person name="Grimwood J."/>
            <person name="Rokhsar D."/>
            <person name="Stacey G."/>
            <person name="Shoemaker R."/>
            <person name="Jackson S."/>
        </authorList>
    </citation>
    <scope>NUCLEOTIDE SEQUENCE</scope>
    <source>
        <tissue evidence="1">Callus</tissue>
    </source>
</reference>
<accession>A0A0R0FJL7</accession>
<reference evidence="2" key="2">
    <citation type="submission" date="2018-02" db="UniProtKB">
        <authorList>
            <consortium name="EnsemblPlants"/>
        </authorList>
    </citation>
    <scope>IDENTIFICATION</scope>
    <source>
        <strain evidence="2">Williams 82</strain>
    </source>
</reference>
<proteinExistence type="predicted"/>
<dbReference type="AlphaFoldDB" id="A0A0R0FJL7"/>